<sequence>MPECGRDSYLFTVSWKRASVDAAGFASRQCASETSHTMPKRGGERADDAPHPLFVNAWRPKQQDKRQAFPYGWERYFHIAKWPRDAFSHSYAGGGTISEWVSGLSYALQDMRISKHSRLDGYHASYATDRSRQKLVESTWKCTEISASRDGLGRGFRSTMESRYIRWAENQWRSGDGPWHNFAKLKRGKVNAMRHCGRVCWYHRCMERNTNEEQRRSFARRCQGSNREGLHRQSGRRWTSERGRRALREKTASEGGKSQPRGGG</sequence>
<protein>
    <submittedName>
        <fullName evidence="2">Uncharacterized protein</fullName>
    </submittedName>
</protein>
<evidence type="ECO:0000256" key="1">
    <source>
        <dbReference type="SAM" id="MobiDB-lite"/>
    </source>
</evidence>
<evidence type="ECO:0000313" key="2">
    <source>
        <dbReference type="EMBL" id="CAB0038301.1"/>
    </source>
</evidence>
<evidence type="ECO:0000313" key="3">
    <source>
        <dbReference type="Proteomes" id="UP000479190"/>
    </source>
</evidence>
<gene>
    <name evidence="2" type="ORF">TBRA_LOCUS10088</name>
</gene>
<feature type="compositionally biased region" description="Basic and acidic residues" evidence="1">
    <location>
        <begin position="238"/>
        <end position="252"/>
    </location>
</feature>
<keyword evidence="3" id="KW-1185">Reference proteome</keyword>
<dbReference type="Proteomes" id="UP000479190">
    <property type="component" value="Unassembled WGS sequence"/>
</dbReference>
<reference evidence="2 3" key="1">
    <citation type="submission" date="2020-02" db="EMBL/GenBank/DDBJ databases">
        <authorList>
            <person name="Ferguson B K."/>
        </authorList>
    </citation>
    <scope>NUCLEOTIDE SEQUENCE [LARGE SCALE GENOMIC DNA]</scope>
</reference>
<accession>A0A6H5IRQ9</accession>
<dbReference type="EMBL" id="CADCXV010000901">
    <property type="protein sequence ID" value="CAB0038301.1"/>
    <property type="molecule type" value="Genomic_DNA"/>
</dbReference>
<feature type="region of interest" description="Disordered" evidence="1">
    <location>
        <begin position="222"/>
        <end position="264"/>
    </location>
</feature>
<dbReference type="AlphaFoldDB" id="A0A6H5IRQ9"/>
<name>A0A6H5IRQ9_9HYME</name>
<organism evidence="2 3">
    <name type="scientific">Trichogramma brassicae</name>
    <dbReference type="NCBI Taxonomy" id="86971"/>
    <lineage>
        <taxon>Eukaryota</taxon>
        <taxon>Metazoa</taxon>
        <taxon>Ecdysozoa</taxon>
        <taxon>Arthropoda</taxon>
        <taxon>Hexapoda</taxon>
        <taxon>Insecta</taxon>
        <taxon>Pterygota</taxon>
        <taxon>Neoptera</taxon>
        <taxon>Endopterygota</taxon>
        <taxon>Hymenoptera</taxon>
        <taxon>Apocrita</taxon>
        <taxon>Proctotrupomorpha</taxon>
        <taxon>Chalcidoidea</taxon>
        <taxon>Trichogrammatidae</taxon>
        <taxon>Trichogramma</taxon>
    </lineage>
</organism>
<proteinExistence type="predicted"/>